<proteinExistence type="predicted"/>
<evidence type="ECO:0000313" key="2">
    <source>
        <dbReference type="Proteomes" id="UP000830401"/>
    </source>
</evidence>
<name>A0ABY4GHV6_9BACT</name>
<dbReference type="EMBL" id="CP095068">
    <property type="protein sequence ID" value="UOQ69774.1"/>
    <property type="molecule type" value="Genomic_DNA"/>
</dbReference>
<keyword evidence="1" id="KW-0614">Plasmid</keyword>
<gene>
    <name evidence="1" type="ORF">MUN86_29620</name>
</gene>
<organism evidence="1 2">
    <name type="scientific">Hymenobacter volaticus</name>
    <dbReference type="NCBI Taxonomy" id="2932254"/>
    <lineage>
        <taxon>Bacteria</taxon>
        <taxon>Pseudomonadati</taxon>
        <taxon>Bacteroidota</taxon>
        <taxon>Cytophagia</taxon>
        <taxon>Cytophagales</taxon>
        <taxon>Hymenobacteraceae</taxon>
        <taxon>Hymenobacter</taxon>
    </lineage>
</organism>
<protein>
    <submittedName>
        <fullName evidence="1">Uncharacterized protein</fullName>
    </submittedName>
</protein>
<reference evidence="1" key="1">
    <citation type="submission" date="2022-04" db="EMBL/GenBank/DDBJ databases">
        <title>Hymenobacter sp. isolated from the air.</title>
        <authorList>
            <person name="Won M."/>
            <person name="Lee C.-M."/>
            <person name="Woen H.-Y."/>
            <person name="Kwon S.-W."/>
        </authorList>
    </citation>
    <scope>NUCLEOTIDE SEQUENCE</scope>
    <source>
        <strain evidence="1">5420S-77</strain>
        <plasmid evidence="1">unnamed7</plasmid>
    </source>
</reference>
<accession>A0ABY4GHV6</accession>
<geneLocation type="plasmid" evidence="1 2">
    <name>unnamed7</name>
</geneLocation>
<evidence type="ECO:0000313" key="1">
    <source>
        <dbReference type="EMBL" id="UOQ69774.1"/>
    </source>
</evidence>
<sequence length="80" mass="9538">MSFLQFRDLSYSEQAAYFSAHRTYLARRYTAGFTVHLYYLGSFFCEEWICQTQNELRLLRPFTGTEQLLPYTELVHLPSL</sequence>
<keyword evidence="2" id="KW-1185">Reference proteome</keyword>
<dbReference type="Proteomes" id="UP000830401">
    <property type="component" value="Plasmid unnamed7"/>
</dbReference>